<sequence length="113" mass="12196">MLLCMCRIVVVATPSLRSGHDRAQLAPPPPPLTTARATFGVVCAPPLGFSHSARAIYSLGLARIIIVVAQYYTPTPRRGSASWLGALRCEYKIYICSILSGVSSSSRIVIIFF</sequence>
<dbReference type="Proteomes" id="UP001627154">
    <property type="component" value="Unassembled WGS sequence"/>
</dbReference>
<proteinExistence type="predicted"/>
<name>A0ABD2WXP7_9HYME</name>
<protein>
    <recommendedName>
        <fullName evidence="3">Secreted protein</fullName>
    </recommendedName>
</protein>
<reference evidence="1 2" key="1">
    <citation type="journal article" date="2024" name="bioRxiv">
        <title>A reference genome for Trichogramma kaykai: A tiny desert-dwelling parasitoid wasp with competing sex-ratio distorters.</title>
        <authorList>
            <person name="Culotta J."/>
            <person name="Lindsey A.R."/>
        </authorList>
    </citation>
    <scope>NUCLEOTIDE SEQUENCE [LARGE SCALE GENOMIC DNA]</scope>
    <source>
        <strain evidence="1 2">KSX58</strain>
    </source>
</reference>
<gene>
    <name evidence="1" type="ORF">TKK_008869</name>
</gene>
<accession>A0ABD2WXP7</accession>
<organism evidence="1 2">
    <name type="scientific">Trichogramma kaykai</name>
    <dbReference type="NCBI Taxonomy" id="54128"/>
    <lineage>
        <taxon>Eukaryota</taxon>
        <taxon>Metazoa</taxon>
        <taxon>Ecdysozoa</taxon>
        <taxon>Arthropoda</taxon>
        <taxon>Hexapoda</taxon>
        <taxon>Insecta</taxon>
        <taxon>Pterygota</taxon>
        <taxon>Neoptera</taxon>
        <taxon>Endopterygota</taxon>
        <taxon>Hymenoptera</taxon>
        <taxon>Apocrita</taxon>
        <taxon>Proctotrupomorpha</taxon>
        <taxon>Chalcidoidea</taxon>
        <taxon>Trichogrammatidae</taxon>
        <taxon>Trichogramma</taxon>
    </lineage>
</organism>
<evidence type="ECO:0000313" key="1">
    <source>
        <dbReference type="EMBL" id="KAL3397301.1"/>
    </source>
</evidence>
<evidence type="ECO:0000313" key="2">
    <source>
        <dbReference type="Proteomes" id="UP001627154"/>
    </source>
</evidence>
<dbReference type="AlphaFoldDB" id="A0ABD2WXP7"/>
<keyword evidence="2" id="KW-1185">Reference proteome</keyword>
<dbReference type="EMBL" id="JBJJXI010000066">
    <property type="protein sequence ID" value="KAL3397301.1"/>
    <property type="molecule type" value="Genomic_DNA"/>
</dbReference>
<comment type="caution">
    <text evidence="1">The sequence shown here is derived from an EMBL/GenBank/DDBJ whole genome shotgun (WGS) entry which is preliminary data.</text>
</comment>
<evidence type="ECO:0008006" key="3">
    <source>
        <dbReference type="Google" id="ProtNLM"/>
    </source>
</evidence>